<reference evidence="2 3" key="1">
    <citation type="journal article" date="2023" name="BMC Biol.">
        <title>The compact genome of the sponge Oopsacas minuta (Hexactinellida) is lacking key metazoan core genes.</title>
        <authorList>
            <person name="Santini S."/>
            <person name="Schenkelaars Q."/>
            <person name="Jourda C."/>
            <person name="Duchesne M."/>
            <person name="Belahbib H."/>
            <person name="Rocher C."/>
            <person name="Selva M."/>
            <person name="Riesgo A."/>
            <person name="Vervoort M."/>
            <person name="Leys S.P."/>
            <person name="Kodjabachian L."/>
            <person name="Le Bivic A."/>
            <person name="Borchiellini C."/>
            <person name="Claverie J.M."/>
            <person name="Renard E."/>
        </authorList>
    </citation>
    <scope>NUCLEOTIDE SEQUENCE [LARGE SCALE GENOMIC DNA]</scope>
    <source>
        <strain evidence="2">SPO-2</strain>
    </source>
</reference>
<sequence>MDQPLDQNKTIPSLPKIYQPTQELVTTHLGEPYYARHDYHVFETTRPKNIPLNFEYNSLHDPNLRYYFNRPHMLDRLQKLELINENRNVICSMKFHHIFRDAMEYEARKLRDKQYDEERRNGKEAAPKNPSKIDERINKVKQFKQKQEKAQQYLRNKIQKQSEYDQKEVDRRRQEAAKEKQRREIEREAERERKLTLMIEREQQLLVGRRKMVSSRDHEEQKRATSIRQHKEQRVLHHHDVIAQRFRRWDEHHGKIMDEQASRKRQIDEEKRRNRAKREKIFRILQNRQEATHQKLLEKNHDEVEQLYIEANAREQEWIEKRSRAIHEWKKHQEHMLHGTPPHVLTPPTMGCLNTPTAPNIAKQMGEQEVVEYVIKQEKQKRESIKQTALAHRRVTCTKKVQGTFSTVLAERAIRSAIDIYQSNV</sequence>
<proteinExistence type="predicted"/>
<evidence type="ECO:0000313" key="2">
    <source>
        <dbReference type="EMBL" id="KAI6656710.1"/>
    </source>
</evidence>
<feature type="region of interest" description="Disordered" evidence="1">
    <location>
        <begin position="114"/>
        <end position="188"/>
    </location>
</feature>
<keyword evidence="3" id="KW-1185">Reference proteome</keyword>
<organism evidence="2 3">
    <name type="scientific">Oopsacas minuta</name>
    <dbReference type="NCBI Taxonomy" id="111878"/>
    <lineage>
        <taxon>Eukaryota</taxon>
        <taxon>Metazoa</taxon>
        <taxon>Porifera</taxon>
        <taxon>Hexactinellida</taxon>
        <taxon>Hexasterophora</taxon>
        <taxon>Lyssacinosida</taxon>
        <taxon>Leucopsacidae</taxon>
        <taxon>Oopsacas</taxon>
    </lineage>
</organism>
<feature type="compositionally biased region" description="Basic and acidic residues" evidence="1">
    <location>
        <begin position="114"/>
        <end position="138"/>
    </location>
</feature>
<name>A0AAV7K7P6_9METZ</name>
<feature type="compositionally biased region" description="Basic and acidic residues" evidence="1">
    <location>
        <begin position="214"/>
        <end position="233"/>
    </location>
</feature>
<dbReference type="AlphaFoldDB" id="A0AAV7K7P6"/>
<gene>
    <name evidence="2" type="ORF">LOD99_16014</name>
</gene>
<dbReference type="EMBL" id="JAKMXF010000133">
    <property type="protein sequence ID" value="KAI6656710.1"/>
    <property type="molecule type" value="Genomic_DNA"/>
</dbReference>
<comment type="caution">
    <text evidence="2">The sequence shown here is derived from an EMBL/GenBank/DDBJ whole genome shotgun (WGS) entry which is preliminary data.</text>
</comment>
<evidence type="ECO:0000313" key="3">
    <source>
        <dbReference type="Proteomes" id="UP001165289"/>
    </source>
</evidence>
<protein>
    <submittedName>
        <fullName evidence="2">Fibrous sheath-interacting protein 2-like</fullName>
    </submittedName>
</protein>
<dbReference type="Proteomes" id="UP001165289">
    <property type="component" value="Unassembled WGS sequence"/>
</dbReference>
<feature type="region of interest" description="Disordered" evidence="1">
    <location>
        <begin position="210"/>
        <end position="233"/>
    </location>
</feature>
<accession>A0AAV7K7P6</accession>
<evidence type="ECO:0000256" key="1">
    <source>
        <dbReference type="SAM" id="MobiDB-lite"/>
    </source>
</evidence>
<feature type="compositionally biased region" description="Basic and acidic residues" evidence="1">
    <location>
        <begin position="160"/>
        <end position="188"/>
    </location>
</feature>